<dbReference type="SUPFAM" id="SSF48008">
    <property type="entry name" value="GntR ligand-binding domain-like"/>
    <property type="match status" value="1"/>
</dbReference>
<organism evidence="5 6">
    <name type="scientific">Mediterraneibacter hominis</name>
    <dbReference type="NCBI Taxonomy" id="2763054"/>
    <lineage>
        <taxon>Bacteria</taxon>
        <taxon>Bacillati</taxon>
        <taxon>Bacillota</taxon>
        <taxon>Clostridia</taxon>
        <taxon>Lachnospirales</taxon>
        <taxon>Lachnospiraceae</taxon>
        <taxon>Mediterraneibacter</taxon>
    </lineage>
</organism>
<dbReference type="InterPro" id="IPR036390">
    <property type="entry name" value="WH_DNA-bd_sf"/>
</dbReference>
<keyword evidence="1" id="KW-0805">Transcription regulation</keyword>
<dbReference type="Gene3D" id="1.10.10.10">
    <property type="entry name" value="Winged helix-like DNA-binding domain superfamily/Winged helix DNA-binding domain"/>
    <property type="match status" value="1"/>
</dbReference>
<dbReference type="Gene3D" id="1.20.120.530">
    <property type="entry name" value="GntR ligand-binding domain-like"/>
    <property type="match status" value="1"/>
</dbReference>
<dbReference type="GO" id="GO:0003677">
    <property type="term" value="F:DNA binding"/>
    <property type="evidence" value="ECO:0007669"/>
    <property type="project" value="UniProtKB-KW"/>
</dbReference>
<dbReference type="RefSeq" id="WP_186876604.1">
    <property type="nucleotide sequence ID" value="NZ_JACOPF010000003.1"/>
</dbReference>
<evidence type="ECO:0000313" key="6">
    <source>
        <dbReference type="Proteomes" id="UP000652477"/>
    </source>
</evidence>
<evidence type="ECO:0000256" key="3">
    <source>
        <dbReference type="ARBA" id="ARBA00023163"/>
    </source>
</evidence>
<dbReference type="Pfam" id="PF00392">
    <property type="entry name" value="GntR"/>
    <property type="match status" value="1"/>
</dbReference>
<comment type="caution">
    <text evidence="5">The sequence shown here is derived from an EMBL/GenBank/DDBJ whole genome shotgun (WGS) entry which is preliminary data.</text>
</comment>
<dbReference type="InterPro" id="IPR000524">
    <property type="entry name" value="Tscrpt_reg_HTH_GntR"/>
</dbReference>
<dbReference type="PRINTS" id="PR00035">
    <property type="entry name" value="HTHGNTR"/>
</dbReference>
<dbReference type="PANTHER" id="PTHR43537:SF24">
    <property type="entry name" value="GLUCONATE OPERON TRANSCRIPTIONAL REPRESSOR"/>
    <property type="match status" value="1"/>
</dbReference>
<dbReference type="PROSITE" id="PS50949">
    <property type="entry name" value="HTH_GNTR"/>
    <property type="match status" value="1"/>
</dbReference>
<dbReference type="CDD" id="cd07377">
    <property type="entry name" value="WHTH_GntR"/>
    <property type="match status" value="1"/>
</dbReference>
<name>A0A923RT45_9FIRM</name>
<keyword evidence="2" id="KW-0238">DNA-binding</keyword>
<evidence type="ECO:0000259" key="4">
    <source>
        <dbReference type="PROSITE" id="PS50949"/>
    </source>
</evidence>
<dbReference type="Pfam" id="PF07729">
    <property type="entry name" value="FCD"/>
    <property type="match status" value="1"/>
</dbReference>
<dbReference type="PANTHER" id="PTHR43537">
    <property type="entry name" value="TRANSCRIPTIONAL REGULATOR, GNTR FAMILY"/>
    <property type="match status" value="1"/>
</dbReference>
<evidence type="ECO:0000256" key="2">
    <source>
        <dbReference type="ARBA" id="ARBA00023125"/>
    </source>
</evidence>
<evidence type="ECO:0000256" key="1">
    <source>
        <dbReference type="ARBA" id="ARBA00023015"/>
    </source>
</evidence>
<dbReference type="EMBL" id="JACOPF010000003">
    <property type="protein sequence ID" value="MBC5689942.1"/>
    <property type="molecule type" value="Genomic_DNA"/>
</dbReference>
<dbReference type="SMART" id="SM00345">
    <property type="entry name" value="HTH_GNTR"/>
    <property type="match status" value="1"/>
</dbReference>
<accession>A0A923RT45</accession>
<dbReference type="InterPro" id="IPR008920">
    <property type="entry name" value="TF_FadR/GntR_C"/>
</dbReference>
<keyword evidence="3" id="KW-0804">Transcription</keyword>
<dbReference type="InterPro" id="IPR036388">
    <property type="entry name" value="WH-like_DNA-bd_sf"/>
</dbReference>
<sequence length="222" mass="26167">MKKESLKQQAYNIIKNKIITCEYPPNFLLNEEKLKEEIGASRTPIRDALSRLEQENLVHILPKKGIMVASLSIREINSIYEARMLVEPYVIEHYAGNIDRKRFLYYEKVFKKKEKDIHEGVDIYDDVYDIDDKLHIEFINATENEYFKALYERIYYQNRRLRILSGVKSKDRIAATQREHLKIIEACLEEKWSDAAEAMKEHLVCSKRASFEAMIEGGDMLL</sequence>
<dbReference type="AlphaFoldDB" id="A0A923RT45"/>
<dbReference type="GO" id="GO:0003700">
    <property type="term" value="F:DNA-binding transcription factor activity"/>
    <property type="evidence" value="ECO:0007669"/>
    <property type="project" value="InterPro"/>
</dbReference>
<gene>
    <name evidence="5" type="ORF">H8S37_13575</name>
</gene>
<evidence type="ECO:0000313" key="5">
    <source>
        <dbReference type="EMBL" id="MBC5689942.1"/>
    </source>
</evidence>
<feature type="domain" description="HTH gntR-type" evidence="4">
    <location>
        <begin position="4"/>
        <end position="71"/>
    </location>
</feature>
<dbReference type="InterPro" id="IPR011711">
    <property type="entry name" value="GntR_C"/>
</dbReference>
<dbReference type="SUPFAM" id="SSF46785">
    <property type="entry name" value="Winged helix' DNA-binding domain"/>
    <property type="match status" value="1"/>
</dbReference>
<keyword evidence="6" id="KW-1185">Reference proteome</keyword>
<proteinExistence type="predicted"/>
<reference evidence="5" key="1">
    <citation type="submission" date="2020-08" db="EMBL/GenBank/DDBJ databases">
        <title>Genome public.</title>
        <authorList>
            <person name="Liu C."/>
            <person name="Sun Q."/>
        </authorList>
    </citation>
    <scope>NUCLEOTIDE SEQUENCE</scope>
    <source>
        <strain evidence="5">NSJ-55</strain>
    </source>
</reference>
<dbReference type="Proteomes" id="UP000652477">
    <property type="component" value="Unassembled WGS sequence"/>
</dbReference>
<protein>
    <submittedName>
        <fullName evidence="5">GntR family transcriptional regulator</fullName>
    </submittedName>
</protein>